<sequence>MFKKLTVAILLTTTALAFTACDDLLEQLHIKPTTPAPSTKVVLTATLNASQEVPPTASTATGTFDGVYDKATHVLTYTVTYQGLTPVAGHLHRGAPGTNGPVVYPFSSLTSPVTGTATFTQADEDLLLGGAFYANFHSTQYPGGEIRGNIVKK</sequence>
<dbReference type="Proteomes" id="UP000305398">
    <property type="component" value="Chromosome"/>
</dbReference>
<dbReference type="OrthoDB" id="571052at2"/>
<dbReference type="AlphaFoldDB" id="A0A5B7ZZ20"/>
<feature type="chain" id="PRO_5023077290" evidence="1">
    <location>
        <begin position="20"/>
        <end position="153"/>
    </location>
</feature>
<keyword evidence="1" id="KW-0732">Signal</keyword>
<name>A0A5B7ZZ20_9BACT</name>
<feature type="signal peptide" evidence="1">
    <location>
        <begin position="1"/>
        <end position="19"/>
    </location>
</feature>
<dbReference type="PROSITE" id="PS50933">
    <property type="entry name" value="CHRD"/>
    <property type="match status" value="1"/>
</dbReference>
<dbReference type="EMBL" id="CP040896">
    <property type="protein sequence ID" value="QDA60240.1"/>
    <property type="molecule type" value="Genomic_DNA"/>
</dbReference>
<dbReference type="SMART" id="SM00754">
    <property type="entry name" value="CHRD"/>
    <property type="match status" value="1"/>
</dbReference>
<dbReference type="KEGG" id="hyj:FHG12_09000"/>
<evidence type="ECO:0000313" key="4">
    <source>
        <dbReference type="Proteomes" id="UP000305398"/>
    </source>
</evidence>
<dbReference type="PROSITE" id="PS51257">
    <property type="entry name" value="PROKAR_LIPOPROTEIN"/>
    <property type="match status" value="1"/>
</dbReference>
<evidence type="ECO:0000259" key="2">
    <source>
        <dbReference type="PROSITE" id="PS50933"/>
    </source>
</evidence>
<dbReference type="InterPro" id="IPR010895">
    <property type="entry name" value="CHRD"/>
</dbReference>
<proteinExistence type="predicted"/>
<evidence type="ECO:0000256" key="1">
    <source>
        <dbReference type="SAM" id="SignalP"/>
    </source>
</evidence>
<evidence type="ECO:0000313" key="3">
    <source>
        <dbReference type="EMBL" id="QDA60240.1"/>
    </source>
</evidence>
<reference evidence="3 4" key="1">
    <citation type="submission" date="2019-06" db="EMBL/GenBank/DDBJ databases">
        <authorList>
            <person name="Srinivasan S."/>
        </authorList>
    </citation>
    <scope>NUCLEOTIDE SEQUENCE [LARGE SCALE GENOMIC DNA]</scope>
    <source>
        <strain evidence="3 4">17J68-5</strain>
    </source>
</reference>
<dbReference type="Pfam" id="PF07452">
    <property type="entry name" value="CHRD"/>
    <property type="match status" value="1"/>
</dbReference>
<keyword evidence="4" id="KW-1185">Reference proteome</keyword>
<feature type="domain" description="CHRD" evidence="2">
    <location>
        <begin position="39"/>
        <end position="153"/>
    </location>
</feature>
<dbReference type="RefSeq" id="WP_139515418.1">
    <property type="nucleotide sequence ID" value="NZ_CP040896.1"/>
</dbReference>
<gene>
    <name evidence="3" type="ORF">FHG12_09000</name>
</gene>
<organism evidence="3 4">
    <name type="scientific">Hymenobacter jejuensis</name>
    <dbReference type="NCBI Taxonomy" id="2502781"/>
    <lineage>
        <taxon>Bacteria</taxon>
        <taxon>Pseudomonadati</taxon>
        <taxon>Bacteroidota</taxon>
        <taxon>Cytophagia</taxon>
        <taxon>Cytophagales</taxon>
        <taxon>Hymenobacteraceae</taxon>
        <taxon>Hymenobacter</taxon>
    </lineage>
</organism>
<accession>A0A5B7ZZ20</accession>
<protein>
    <submittedName>
        <fullName evidence="3">CHRD domain-containing protein</fullName>
    </submittedName>
</protein>